<evidence type="ECO:0000313" key="2">
    <source>
        <dbReference type="EMBL" id="OZM74195.1"/>
    </source>
</evidence>
<organism evidence="2 3">
    <name type="scientific">Amycolatopsis antarctica</name>
    <dbReference type="NCBI Taxonomy" id="1854586"/>
    <lineage>
        <taxon>Bacteria</taxon>
        <taxon>Bacillati</taxon>
        <taxon>Actinomycetota</taxon>
        <taxon>Actinomycetes</taxon>
        <taxon>Pseudonocardiales</taxon>
        <taxon>Pseudonocardiaceae</taxon>
        <taxon>Amycolatopsis</taxon>
    </lineage>
</organism>
<sequence>MRTVGGRRWCAFAAAVLGAVSLLLTWTSLTAGDPQLADALAELPSADVHRDVWASGFFAWAPMLLLIVTGLAVAVFGGVRAARAAGLPQLWLIAAAVVAVLAVLGWFTMGWQFGTEQRALLAESGVAFAAGAGRWLGSAAAALSLATAVLDVRAARAAKPGSGRRARRRR</sequence>
<gene>
    <name evidence="2" type="ORF">CFN78_07100</name>
</gene>
<keyword evidence="1" id="KW-0472">Membrane</keyword>
<keyword evidence="1" id="KW-0812">Transmembrane</keyword>
<name>A0A263D9Z4_9PSEU</name>
<protein>
    <submittedName>
        <fullName evidence="2">Uncharacterized protein</fullName>
    </submittedName>
</protein>
<evidence type="ECO:0000256" key="1">
    <source>
        <dbReference type="SAM" id="Phobius"/>
    </source>
</evidence>
<reference evidence="2 3" key="1">
    <citation type="submission" date="2017-07" db="EMBL/GenBank/DDBJ databases">
        <title>Amycolatopsis antarcticus sp. nov., isolated from the surface of an Antarcticus brown macroalga.</title>
        <authorList>
            <person name="Wang J."/>
            <person name="Leiva S."/>
            <person name="Huang J."/>
            <person name="Huang Y."/>
        </authorList>
    </citation>
    <scope>NUCLEOTIDE SEQUENCE [LARGE SCALE GENOMIC DNA]</scope>
    <source>
        <strain evidence="2 3">AU-G6</strain>
    </source>
</reference>
<dbReference type="EMBL" id="NKYE01000003">
    <property type="protein sequence ID" value="OZM74195.1"/>
    <property type="molecule type" value="Genomic_DNA"/>
</dbReference>
<accession>A0A263D9Z4</accession>
<feature type="transmembrane region" description="Helical" evidence="1">
    <location>
        <begin position="126"/>
        <end position="150"/>
    </location>
</feature>
<keyword evidence="1" id="KW-1133">Transmembrane helix</keyword>
<keyword evidence="3" id="KW-1185">Reference proteome</keyword>
<feature type="transmembrane region" description="Helical" evidence="1">
    <location>
        <begin position="54"/>
        <end position="78"/>
    </location>
</feature>
<dbReference type="InParanoid" id="A0A263D9Z4"/>
<dbReference type="AlphaFoldDB" id="A0A263D9Z4"/>
<evidence type="ECO:0000313" key="3">
    <source>
        <dbReference type="Proteomes" id="UP000242444"/>
    </source>
</evidence>
<comment type="caution">
    <text evidence="2">The sequence shown here is derived from an EMBL/GenBank/DDBJ whole genome shotgun (WGS) entry which is preliminary data.</text>
</comment>
<proteinExistence type="predicted"/>
<dbReference type="Proteomes" id="UP000242444">
    <property type="component" value="Unassembled WGS sequence"/>
</dbReference>
<dbReference type="OrthoDB" id="3637581at2"/>
<feature type="transmembrane region" description="Helical" evidence="1">
    <location>
        <begin position="90"/>
        <end position="114"/>
    </location>
</feature>